<evidence type="ECO:0000313" key="13">
    <source>
        <dbReference type="EMBL" id="MBM2357532.1"/>
    </source>
</evidence>
<dbReference type="GO" id="GO:0000155">
    <property type="term" value="F:phosphorelay sensor kinase activity"/>
    <property type="evidence" value="ECO:0007669"/>
    <property type="project" value="InterPro"/>
</dbReference>
<name>A0A073IUT2_9RHOB</name>
<dbReference type="Gene3D" id="3.30.565.10">
    <property type="entry name" value="Histidine kinase-like ATPase, C-terminal domain"/>
    <property type="match status" value="1"/>
</dbReference>
<evidence type="ECO:0000256" key="9">
    <source>
        <dbReference type="ARBA" id="ARBA00023136"/>
    </source>
</evidence>
<dbReference type="PANTHER" id="PTHR45436">
    <property type="entry name" value="SENSOR HISTIDINE KINASE YKOH"/>
    <property type="match status" value="1"/>
</dbReference>
<keyword evidence="6 10" id="KW-0812">Transmembrane</keyword>
<keyword evidence="8 10" id="KW-1133">Transmembrane helix</keyword>
<keyword evidence="9 10" id="KW-0472">Membrane</keyword>
<dbReference type="SMART" id="SM00387">
    <property type="entry name" value="HATPase_c"/>
    <property type="match status" value="1"/>
</dbReference>
<dbReference type="InterPro" id="IPR003594">
    <property type="entry name" value="HATPase_dom"/>
</dbReference>
<evidence type="ECO:0000259" key="11">
    <source>
        <dbReference type="PROSITE" id="PS50109"/>
    </source>
</evidence>
<evidence type="ECO:0000256" key="6">
    <source>
        <dbReference type="ARBA" id="ARBA00022692"/>
    </source>
</evidence>
<dbReference type="InterPro" id="IPR004358">
    <property type="entry name" value="Sig_transdc_His_kin-like_C"/>
</dbReference>
<dbReference type="InterPro" id="IPR036890">
    <property type="entry name" value="HATPase_C_sf"/>
</dbReference>
<dbReference type="EMBL" id="JAFBWN010000042">
    <property type="protein sequence ID" value="MBM2357532.1"/>
    <property type="molecule type" value="Genomic_DNA"/>
</dbReference>
<dbReference type="Proteomes" id="UP000809337">
    <property type="component" value="Unassembled WGS sequence"/>
</dbReference>
<proteinExistence type="predicted"/>
<dbReference type="OrthoDB" id="7818322at2"/>
<dbReference type="SUPFAM" id="SSF47384">
    <property type="entry name" value="Homodimeric domain of signal transducing histidine kinase"/>
    <property type="match status" value="1"/>
</dbReference>
<accession>A0A073IUT2</accession>
<dbReference type="AlphaFoldDB" id="A0A073IUT2"/>
<dbReference type="GeneID" id="68872457"/>
<evidence type="ECO:0000256" key="10">
    <source>
        <dbReference type="SAM" id="Phobius"/>
    </source>
</evidence>
<dbReference type="InterPro" id="IPR003661">
    <property type="entry name" value="HisK_dim/P_dom"/>
</dbReference>
<feature type="domain" description="Histidine kinase" evidence="11">
    <location>
        <begin position="274"/>
        <end position="478"/>
    </location>
</feature>
<keyword evidence="14" id="KW-1185">Reference proteome</keyword>
<keyword evidence="4" id="KW-0597">Phosphoprotein</keyword>
<feature type="transmembrane region" description="Helical" evidence="10">
    <location>
        <begin position="20"/>
        <end position="40"/>
    </location>
</feature>
<dbReference type="Gene3D" id="1.10.287.130">
    <property type="match status" value="1"/>
</dbReference>
<dbReference type="InterPro" id="IPR050428">
    <property type="entry name" value="TCS_sensor_his_kinase"/>
</dbReference>
<evidence type="ECO:0000256" key="3">
    <source>
        <dbReference type="ARBA" id="ARBA00012438"/>
    </source>
</evidence>
<dbReference type="RefSeq" id="WP_051694668.1">
    <property type="nucleotide sequence ID" value="NZ_CP054604.1"/>
</dbReference>
<dbReference type="EC" id="2.7.13.3" evidence="3"/>
<reference evidence="13" key="2">
    <citation type="submission" date="2021-01" db="EMBL/GenBank/DDBJ databases">
        <title>Diatom-associated Roseobacters Show Island Model of Population Structure.</title>
        <authorList>
            <person name="Qu L."/>
            <person name="Feng X."/>
            <person name="Chen Y."/>
            <person name="Li L."/>
            <person name="Wang X."/>
            <person name="Hu Z."/>
            <person name="Wang H."/>
            <person name="Luo H."/>
        </authorList>
    </citation>
    <scope>NUCLEOTIDE SEQUENCE</scope>
    <source>
        <strain evidence="13">SM26-45</strain>
    </source>
</reference>
<keyword evidence="5" id="KW-0808">Transferase</keyword>
<dbReference type="PROSITE" id="PS50109">
    <property type="entry name" value="HIS_KIN"/>
    <property type="match status" value="1"/>
</dbReference>
<comment type="subcellular location">
    <subcellularLocation>
        <location evidence="2">Membrane</location>
    </subcellularLocation>
</comment>
<dbReference type="InterPro" id="IPR005467">
    <property type="entry name" value="His_kinase_dom"/>
</dbReference>
<dbReference type="Pfam" id="PF02518">
    <property type="entry name" value="HATPase_c"/>
    <property type="match status" value="1"/>
</dbReference>
<dbReference type="Pfam" id="PF00512">
    <property type="entry name" value="HisKA"/>
    <property type="match status" value="1"/>
</dbReference>
<evidence type="ECO:0000313" key="12">
    <source>
        <dbReference type="EMBL" id="KEJ94083.1"/>
    </source>
</evidence>
<comment type="catalytic activity">
    <reaction evidence="1">
        <text>ATP + protein L-histidine = ADP + protein N-phospho-L-histidine.</text>
        <dbReference type="EC" id="2.7.13.3"/>
    </reaction>
</comment>
<dbReference type="PANTHER" id="PTHR45436:SF5">
    <property type="entry name" value="SENSOR HISTIDINE KINASE TRCS"/>
    <property type="match status" value="1"/>
</dbReference>
<comment type="caution">
    <text evidence="12">The sequence shown here is derived from an EMBL/GenBank/DDBJ whole genome shotgun (WGS) entry which is preliminary data.</text>
</comment>
<evidence type="ECO:0000313" key="14">
    <source>
        <dbReference type="Proteomes" id="UP000027746"/>
    </source>
</evidence>
<evidence type="ECO:0000256" key="4">
    <source>
        <dbReference type="ARBA" id="ARBA00022553"/>
    </source>
</evidence>
<evidence type="ECO:0000256" key="5">
    <source>
        <dbReference type="ARBA" id="ARBA00022679"/>
    </source>
</evidence>
<keyword evidence="7 13" id="KW-0418">Kinase</keyword>
<evidence type="ECO:0000256" key="8">
    <source>
        <dbReference type="ARBA" id="ARBA00022989"/>
    </source>
</evidence>
<evidence type="ECO:0000256" key="7">
    <source>
        <dbReference type="ARBA" id="ARBA00022777"/>
    </source>
</evidence>
<dbReference type="CDD" id="cd00082">
    <property type="entry name" value="HisKA"/>
    <property type="match status" value="1"/>
</dbReference>
<evidence type="ECO:0000256" key="1">
    <source>
        <dbReference type="ARBA" id="ARBA00000085"/>
    </source>
</evidence>
<feature type="transmembrane region" description="Helical" evidence="10">
    <location>
        <begin position="176"/>
        <end position="198"/>
    </location>
</feature>
<organism evidence="12 14">
    <name type="scientific">Pseudosulfitobacter pseudonitzschiae</name>
    <dbReference type="NCBI Taxonomy" id="1402135"/>
    <lineage>
        <taxon>Bacteria</taxon>
        <taxon>Pseudomonadati</taxon>
        <taxon>Pseudomonadota</taxon>
        <taxon>Alphaproteobacteria</taxon>
        <taxon>Rhodobacterales</taxon>
        <taxon>Roseobacteraceae</taxon>
        <taxon>Pseudosulfitobacter</taxon>
    </lineage>
</organism>
<dbReference type="GO" id="GO:0016020">
    <property type="term" value="C:membrane"/>
    <property type="evidence" value="ECO:0007669"/>
    <property type="project" value="UniProtKB-SubCell"/>
</dbReference>
<gene>
    <name evidence="13" type="ORF">JQX14_23565</name>
    <name evidence="12" type="ORF">SUH3_08660</name>
</gene>
<evidence type="ECO:0000256" key="2">
    <source>
        <dbReference type="ARBA" id="ARBA00004370"/>
    </source>
</evidence>
<dbReference type="EMBL" id="JAMD01000019">
    <property type="protein sequence ID" value="KEJ94083.1"/>
    <property type="molecule type" value="Genomic_DNA"/>
</dbReference>
<dbReference type="SUPFAM" id="SSF55874">
    <property type="entry name" value="ATPase domain of HSP90 chaperone/DNA topoisomerase II/histidine kinase"/>
    <property type="match status" value="1"/>
</dbReference>
<dbReference type="InterPro" id="IPR036097">
    <property type="entry name" value="HisK_dim/P_sf"/>
</dbReference>
<dbReference type="PRINTS" id="PR00344">
    <property type="entry name" value="BCTRLSENSOR"/>
</dbReference>
<sequence>MRQSEYHWARPQSWPLTVRVPLIAALLLIFVAVIASERVLTRFSNIQDDNLRGVASVYLDSVSLALEPFILRQDIWGTFDTVDRARNAAGDLPVRALVATDNSDQIIAADDPMRFPTGTSAPSALIAAPSIDDLSLKYTETTVWTQKDVVYQGQLIGHVVTEIDVGNYLRQRREALWSLIIGNTLATILLAGAGYFLISRMMRQVQVLSQFMGSHEGDGLEEIPHSAFPAKRTEFASLFERYNKLVRAEAERRDIAQRLSDQAQLVSLGRLSSTLAHEINNPLGGLLNAVDTLRKFKDRPDVVEASTELLYRGLKNLRDVSKATLDFGRSNVQDHPLSKVDLDDLRLLIEPELARKNQTLDLTIGVDDDTLRVLPGAKVQQIILNLLLNGSAAAGEGGGIGLNVTTEEETLRIDVSDSGPGLSEAARHRLTVGSASKNGAGVGLRSVREITQGLGGGIEVADLPACGAKITITLPLQPKGGFVT</sequence>
<reference evidence="12 14" key="1">
    <citation type="submission" date="2014-01" db="EMBL/GenBank/DDBJ databases">
        <title>Sulfitobacter sp. H3 (MCCC 1A00686) Genome Sequencing.</title>
        <authorList>
            <person name="Lai Q."/>
            <person name="Hong Z."/>
        </authorList>
    </citation>
    <scope>NUCLEOTIDE SEQUENCE [LARGE SCALE GENOMIC DNA]</scope>
    <source>
        <strain evidence="12 14">H3</strain>
    </source>
</reference>
<dbReference type="Proteomes" id="UP000027746">
    <property type="component" value="Unassembled WGS sequence"/>
</dbReference>
<dbReference type="SMART" id="SM00388">
    <property type="entry name" value="HisKA"/>
    <property type="match status" value="1"/>
</dbReference>
<protein>
    <recommendedName>
        <fullName evidence="3">histidine kinase</fullName>
        <ecNumber evidence="3">2.7.13.3</ecNumber>
    </recommendedName>
</protein>